<dbReference type="Proteomes" id="UP000019491">
    <property type="component" value="Unassembled WGS sequence"/>
</dbReference>
<dbReference type="EMBL" id="BAWF01000093">
    <property type="protein sequence ID" value="GAF49535.1"/>
    <property type="molecule type" value="Genomic_DNA"/>
</dbReference>
<evidence type="ECO:0000313" key="3">
    <source>
        <dbReference type="Proteomes" id="UP000019491"/>
    </source>
</evidence>
<dbReference type="RefSeq" id="WP_162181264.1">
    <property type="nucleotide sequence ID" value="NZ_BAWF01000093.1"/>
</dbReference>
<evidence type="ECO:0000313" key="2">
    <source>
        <dbReference type="EMBL" id="GAF49535.1"/>
    </source>
</evidence>
<gene>
    <name evidence="2" type="ORF">RW1_093_00220</name>
</gene>
<evidence type="ECO:0000259" key="1">
    <source>
        <dbReference type="Pfam" id="PF01610"/>
    </source>
</evidence>
<organism evidence="2 3">
    <name type="scientific">Rhodococcus wratislaviensis NBRC 100605</name>
    <dbReference type="NCBI Taxonomy" id="1219028"/>
    <lineage>
        <taxon>Bacteria</taxon>
        <taxon>Bacillati</taxon>
        <taxon>Actinomycetota</taxon>
        <taxon>Actinomycetes</taxon>
        <taxon>Mycobacteriales</taxon>
        <taxon>Nocardiaceae</taxon>
        <taxon>Rhodococcus</taxon>
    </lineage>
</organism>
<reference evidence="2 3" key="1">
    <citation type="submission" date="2014-02" db="EMBL/GenBank/DDBJ databases">
        <title>Whole genome shotgun sequence of Rhodococcus wratislaviensis NBRC 100605.</title>
        <authorList>
            <person name="Hosoyama A."/>
            <person name="Tsuchikane K."/>
            <person name="Yoshida I."/>
            <person name="Ohji S."/>
            <person name="Ichikawa N."/>
            <person name="Yamazoe A."/>
            <person name="Fujita N."/>
        </authorList>
    </citation>
    <scope>NUCLEOTIDE SEQUENCE [LARGE SCALE GENOMIC DNA]</scope>
    <source>
        <strain evidence="2 3">NBRC 100605</strain>
    </source>
</reference>
<feature type="domain" description="Transposase IS204/IS1001/IS1096/IS1165 DDE" evidence="1">
    <location>
        <begin position="3"/>
        <end position="30"/>
    </location>
</feature>
<name>X0RES2_RHOWR</name>
<sequence length="53" mass="5833">MHGRIESVNTKIRLITRVAFGFRTPDALIALAMLGLGGHPPLLPSRTHPRMSQ</sequence>
<protein>
    <recommendedName>
        <fullName evidence="1">Transposase IS204/IS1001/IS1096/IS1165 DDE domain-containing protein</fullName>
    </recommendedName>
</protein>
<accession>X0RES2</accession>
<keyword evidence="3" id="KW-1185">Reference proteome</keyword>
<dbReference type="AlphaFoldDB" id="X0RES2"/>
<comment type="caution">
    <text evidence="2">The sequence shown here is derived from an EMBL/GenBank/DDBJ whole genome shotgun (WGS) entry which is preliminary data.</text>
</comment>
<dbReference type="Pfam" id="PF01610">
    <property type="entry name" value="DDE_Tnp_ISL3"/>
    <property type="match status" value="1"/>
</dbReference>
<dbReference type="InterPro" id="IPR002560">
    <property type="entry name" value="Transposase_DDE"/>
</dbReference>
<proteinExistence type="predicted"/>